<name>A0AA38SFF4_9ASTR</name>
<comment type="caution">
    <text evidence="1">The sequence shown here is derived from an EMBL/GenBank/DDBJ whole genome shotgun (WGS) entry which is preliminary data.</text>
</comment>
<evidence type="ECO:0000313" key="1">
    <source>
        <dbReference type="EMBL" id="KAJ9540999.1"/>
    </source>
</evidence>
<protein>
    <submittedName>
        <fullName evidence="1">Uncharacterized protein</fullName>
    </submittedName>
</protein>
<keyword evidence="2" id="KW-1185">Reference proteome</keyword>
<dbReference type="AlphaFoldDB" id="A0AA38SFF4"/>
<organism evidence="1 2">
    <name type="scientific">Centaurea solstitialis</name>
    <name type="common">yellow star-thistle</name>
    <dbReference type="NCBI Taxonomy" id="347529"/>
    <lineage>
        <taxon>Eukaryota</taxon>
        <taxon>Viridiplantae</taxon>
        <taxon>Streptophyta</taxon>
        <taxon>Embryophyta</taxon>
        <taxon>Tracheophyta</taxon>
        <taxon>Spermatophyta</taxon>
        <taxon>Magnoliopsida</taxon>
        <taxon>eudicotyledons</taxon>
        <taxon>Gunneridae</taxon>
        <taxon>Pentapetalae</taxon>
        <taxon>asterids</taxon>
        <taxon>campanulids</taxon>
        <taxon>Asterales</taxon>
        <taxon>Asteraceae</taxon>
        <taxon>Carduoideae</taxon>
        <taxon>Cardueae</taxon>
        <taxon>Centaureinae</taxon>
        <taxon>Centaurea</taxon>
    </lineage>
</organism>
<dbReference type="PANTHER" id="PTHR47150:SF5">
    <property type="entry name" value="OS07G0546750 PROTEIN"/>
    <property type="match status" value="1"/>
</dbReference>
<sequence length="210" mass="24482">MISIKFHIDLPQPASSTASSSTDTVEELEQEREIFVGLVREAAKLIYGSTASSSRMRAGNIERNRSAVNKWLMQDYFGENQIYTTEMFRRLFRMSMKLFEQIVEDLAEEYPYFRLRNELIAKQGFFSNTKVYFRYSEIGLPSHLTSSWGWEIKHHKIHNLCTGIMNIYGKQYLRKPTFVDVQKLYAAYEAEQGFPGILGSLDYTHWMVAN</sequence>
<dbReference type="Proteomes" id="UP001172457">
    <property type="component" value="Chromosome 7"/>
</dbReference>
<proteinExistence type="predicted"/>
<dbReference type="EMBL" id="JARYMX010000007">
    <property type="protein sequence ID" value="KAJ9540999.1"/>
    <property type="molecule type" value="Genomic_DNA"/>
</dbReference>
<dbReference type="PANTHER" id="PTHR47150">
    <property type="entry name" value="OS12G0169200 PROTEIN"/>
    <property type="match status" value="1"/>
</dbReference>
<evidence type="ECO:0000313" key="2">
    <source>
        <dbReference type="Proteomes" id="UP001172457"/>
    </source>
</evidence>
<accession>A0AA38SFF4</accession>
<reference evidence="1" key="1">
    <citation type="submission" date="2023-03" db="EMBL/GenBank/DDBJ databases">
        <title>Chromosome-scale reference genome and RAD-based genetic map of yellow starthistle (Centaurea solstitialis) reveal putative structural variation and QTLs associated with invader traits.</title>
        <authorList>
            <person name="Reatini B."/>
            <person name="Cang F.A."/>
            <person name="Jiang Q."/>
            <person name="Mckibben M.T.W."/>
            <person name="Barker M.S."/>
            <person name="Rieseberg L.H."/>
            <person name="Dlugosch K.M."/>
        </authorList>
    </citation>
    <scope>NUCLEOTIDE SEQUENCE</scope>
    <source>
        <strain evidence="1">CAN-66</strain>
        <tissue evidence="1">Leaf</tissue>
    </source>
</reference>
<gene>
    <name evidence="1" type="ORF">OSB04_027505</name>
</gene>